<accession>A0A2A2HTR3</accession>
<evidence type="ECO:0000313" key="2">
    <source>
        <dbReference type="Proteomes" id="UP000218164"/>
    </source>
</evidence>
<reference evidence="1 2" key="1">
    <citation type="journal article" date="2017" name="BMC Genomics">
        <title>Genomic analysis of methanogenic archaea reveals a shift towards energy conservation.</title>
        <authorList>
            <person name="Gilmore S.P."/>
            <person name="Henske J.K."/>
            <person name="Sexton J.A."/>
            <person name="Solomon K.V."/>
            <person name="Seppala S."/>
            <person name="Yoo J.I."/>
            <person name="Huyett L.M."/>
            <person name="Pressman A."/>
            <person name="Cogan J.Z."/>
            <person name="Kivenson V."/>
            <person name="Peng X."/>
            <person name="Tan Y."/>
            <person name="Valentine D.L."/>
            <person name="O'Malley M.A."/>
        </authorList>
    </citation>
    <scope>NUCLEOTIDE SEQUENCE [LARGE SCALE GENOMIC DNA]</scope>
    <source>
        <strain evidence="1 2">MC-15</strain>
    </source>
</reference>
<proteinExistence type="predicted"/>
<name>A0A2A2HTR3_9EURY</name>
<keyword evidence="2" id="KW-1185">Reference proteome</keyword>
<comment type="caution">
    <text evidence="1">The sequence shown here is derived from an EMBL/GenBank/DDBJ whole genome shotgun (WGS) entry which is preliminary data.</text>
</comment>
<dbReference type="AlphaFoldDB" id="A0A2A2HTR3"/>
<gene>
    <name evidence="1" type="ORF">ASJ81_05550</name>
</gene>
<protein>
    <submittedName>
        <fullName evidence="1">Uncharacterized protein</fullName>
    </submittedName>
</protein>
<organism evidence="1 2">
    <name type="scientific">Methanosarcina spelaei</name>
    <dbReference type="NCBI Taxonomy" id="1036679"/>
    <lineage>
        <taxon>Archaea</taxon>
        <taxon>Methanobacteriati</taxon>
        <taxon>Methanobacteriota</taxon>
        <taxon>Stenosarchaea group</taxon>
        <taxon>Methanomicrobia</taxon>
        <taxon>Methanosarcinales</taxon>
        <taxon>Methanosarcinaceae</taxon>
        <taxon>Methanosarcina</taxon>
    </lineage>
</organism>
<dbReference type="RefSeq" id="WP_095644446.1">
    <property type="nucleotide sequence ID" value="NZ_LMVP01000201.1"/>
</dbReference>
<evidence type="ECO:0000313" key="1">
    <source>
        <dbReference type="EMBL" id="PAV12670.1"/>
    </source>
</evidence>
<sequence>MFVSTVSAQDNLTTNVKPSELEQGLIDALNSDTKNLAADYVIANYCKATEDKISTSENNNVSSKSNSRTYQLESGSNITFINHGNFLINDLKVDNNTIQPVNKENEMNLQSEDNSFYTPSLISSVSEYNSFGWKLFTVYTQGYFGYDNKSVKPYHVNSWYVHNMPFNLWQISNWEEGTDIISSNTAEVYSQGNFHYGFEYKGNSLTVQNYYIKVYLSCDQNGNYGAYYSLTELIPKLKVGSLNLSFGSSTEYPRIKNGSATLTIQDDLS</sequence>
<dbReference type="OrthoDB" id="142873at2157"/>
<dbReference type="EMBL" id="LMVP01000201">
    <property type="protein sequence ID" value="PAV12670.1"/>
    <property type="molecule type" value="Genomic_DNA"/>
</dbReference>
<dbReference type="Proteomes" id="UP000218164">
    <property type="component" value="Unassembled WGS sequence"/>
</dbReference>